<keyword evidence="2" id="KW-1133">Transmembrane helix</keyword>
<feature type="transmembrane region" description="Helical" evidence="2">
    <location>
        <begin position="32"/>
        <end position="53"/>
    </location>
</feature>
<dbReference type="GO" id="GO:0052621">
    <property type="term" value="F:diguanylate cyclase activity"/>
    <property type="evidence" value="ECO:0007669"/>
    <property type="project" value="TreeGrafter"/>
</dbReference>
<feature type="transmembrane region" description="Helical" evidence="2">
    <location>
        <begin position="163"/>
        <end position="187"/>
    </location>
</feature>
<evidence type="ECO:0000256" key="2">
    <source>
        <dbReference type="SAM" id="Phobius"/>
    </source>
</evidence>
<accession>A0A848KZP7</accession>
<dbReference type="Gene3D" id="3.30.70.270">
    <property type="match status" value="1"/>
</dbReference>
<feature type="transmembrane region" description="Helical" evidence="2">
    <location>
        <begin position="65"/>
        <end position="83"/>
    </location>
</feature>
<comment type="caution">
    <text evidence="4">The sequence shown here is derived from an EMBL/GenBank/DDBJ whole genome shotgun (WGS) entry which is preliminary data.</text>
</comment>
<dbReference type="AlphaFoldDB" id="A0A848KZP7"/>
<protein>
    <submittedName>
        <fullName evidence="4">Diguanylate cyclase</fullName>
    </submittedName>
</protein>
<dbReference type="InterPro" id="IPR029787">
    <property type="entry name" value="Nucleotide_cyclase"/>
</dbReference>
<dbReference type="Pfam" id="PF00990">
    <property type="entry name" value="GGDEF"/>
    <property type="match status" value="1"/>
</dbReference>
<dbReference type="EMBL" id="JABBNB010000032">
    <property type="protein sequence ID" value="NMO04190.1"/>
    <property type="molecule type" value="Genomic_DNA"/>
</dbReference>
<feature type="transmembrane region" description="Helical" evidence="2">
    <location>
        <begin position="90"/>
        <end position="107"/>
    </location>
</feature>
<dbReference type="PROSITE" id="PS50887">
    <property type="entry name" value="GGDEF"/>
    <property type="match status" value="1"/>
</dbReference>
<feature type="transmembrane region" description="Helical" evidence="2">
    <location>
        <begin position="113"/>
        <end position="130"/>
    </location>
</feature>
<feature type="compositionally biased region" description="Basic and acidic residues" evidence="1">
    <location>
        <begin position="373"/>
        <end position="389"/>
    </location>
</feature>
<evidence type="ECO:0000256" key="1">
    <source>
        <dbReference type="SAM" id="MobiDB-lite"/>
    </source>
</evidence>
<dbReference type="NCBIfam" id="TIGR00254">
    <property type="entry name" value="GGDEF"/>
    <property type="match status" value="1"/>
</dbReference>
<feature type="region of interest" description="Disordered" evidence="1">
    <location>
        <begin position="347"/>
        <end position="403"/>
    </location>
</feature>
<dbReference type="InterPro" id="IPR000160">
    <property type="entry name" value="GGDEF_dom"/>
</dbReference>
<evidence type="ECO:0000313" key="5">
    <source>
        <dbReference type="Proteomes" id="UP000550729"/>
    </source>
</evidence>
<feature type="compositionally biased region" description="Basic and acidic residues" evidence="1">
    <location>
        <begin position="347"/>
        <end position="358"/>
    </location>
</feature>
<dbReference type="RefSeq" id="WP_170196697.1">
    <property type="nucleotide sequence ID" value="NZ_JABBNB010000032.1"/>
</dbReference>
<dbReference type="SMART" id="SM00267">
    <property type="entry name" value="GGDEF"/>
    <property type="match status" value="1"/>
</dbReference>
<dbReference type="PANTHER" id="PTHR45138">
    <property type="entry name" value="REGULATORY COMPONENTS OF SENSORY TRANSDUCTION SYSTEM"/>
    <property type="match status" value="1"/>
</dbReference>
<dbReference type="Proteomes" id="UP000550729">
    <property type="component" value="Unassembled WGS sequence"/>
</dbReference>
<dbReference type="CDD" id="cd01949">
    <property type="entry name" value="GGDEF"/>
    <property type="match status" value="1"/>
</dbReference>
<feature type="transmembrane region" description="Helical" evidence="2">
    <location>
        <begin position="137"/>
        <end position="157"/>
    </location>
</feature>
<keyword evidence="2" id="KW-0812">Transmembrane</keyword>
<keyword evidence="2" id="KW-0472">Membrane</keyword>
<gene>
    <name evidence="4" type="ORF">HH308_23515</name>
</gene>
<feature type="domain" description="GGDEF" evidence="3">
    <location>
        <begin position="228"/>
        <end position="361"/>
    </location>
</feature>
<proteinExistence type="predicted"/>
<dbReference type="InterPro" id="IPR050469">
    <property type="entry name" value="Diguanylate_Cyclase"/>
</dbReference>
<evidence type="ECO:0000313" key="4">
    <source>
        <dbReference type="EMBL" id="NMO04190.1"/>
    </source>
</evidence>
<organism evidence="4 5">
    <name type="scientific">Gordonia asplenii</name>
    <dbReference type="NCBI Taxonomy" id="2725283"/>
    <lineage>
        <taxon>Bacteria</taxon>
        <taxon>Bacillati</taxon>
        <taxon>Actinomycetota</taxon>
        <taxon>Actinomycetes</taxon>
        <taxon>Mycobacteriales</taxon>
        <taxon>Gordoniaceae</taxon>
        <taxon>Gordonia</taxon>
    </lineage>
</organism>
<dbReference type="InterPro" id="IPR043128">
    <property type="entry name" value="Rev_trsase/Diguanyl_cyclase"/>
</dbReference>
<reference evidence="4 5" key="1">
    <citation type="submission" date="2020-04" db="EMBL/GenBank/DDBJ databases">
        <title>Gordonia sp. nov. TBRC 11910.</title>
        <authorList>
            <person name="Suriyachadkun C."/>
        </authorList>
    </citation>
    <scope>NUCLEOTIDE SEQUENCE [LARGE SCALE GENOMIC DNA]</scope>
    <source>
        <strain evidence="4 5">TBRC 11910</strain>
    </source>
</reference>
<feature type="compositionally biased region" description="Polar residues" evidence="1">
    <location>
        <begin position="359"/>
        <end position="371"/>
    </location>
</feature>
<dbReference type="SUPFAM" id="SSF55073">
    <property type="entry name" value="Nucleotide cyclase"/>
    <property type="match status" value="1"/>
</dbReference>
<name>A0A848KZP7_9ACTN</name>
<dbReference type="PANTHER" id="PTHR45138:SF9">
    <property type="entry name" value="DIGUANYLATE CYCLASE DGCM-RELATED"/>
    <property type="match status" value="1"/>
</dbReference>
<sequence>MSLLTQLAHLWHQPDRFASMTDYIAARRLHSFARISMGVAVIGFTVIGLAMLASYSGPASDVTRTVSLIGNGVTLLIGVFWLLRWPTQRQSYWIVAGIGCAITLQSFAVSNPWVALSGAGAFAFLAGYVATLHGARALVAVVAVAIVVIVVAGVRLGAATDPIVATMLTVSLIGNTVLLPLLLITLIPVMQLDAQNSDVDSLTQLLNRRGFDKALDRLVRTFDTDAVVTVNVMLIDLDDFKHLNDTEGHAVGDDVLRHVGATLLGSEGQLRGRIGGEEFVVVLVGTPDAALDLAERHRSGIADNRWGITASIGAACASTRVGGPSIESDLVVVVHALMNSADRQMYRAKRDGGNRVRQADSSQSEPTTSSPDCPRDPHASTRRPADGRSPRGRARSPGSRTAP</sequence>
<keyword evidence="5" id="KW-1185">Reference proteome</keyword>
<evidence type="ECO:0000259" key="3">
    <source>
        <dbReference type="PROSITE" id="PS50887"/>
    </source>
</evidence>